<dbReference type="InterPro" id="IPR020070">
    <property type="entry name" value="Ribosomal_bL9_N"/>
</dbReference>
<keyword evidence="2 7" id="KW-0699">rRNA-binding</keyword>
<dbReference type="InterPro" id="IPR036791">
    <property type="entry name" value="Ribosomal_bL9_C_sf"/>
</dbReference>
<keyword evidence="11" id="KW-1185">Reference proteome</keyword>
<dbReference type="GO" id="GO:1990904">
    <property type="term" value="C:ribonucleoprotein complex"/>
    <property type="evidence" value="ECO:0007669"/>
    <property type="project" value="UniProtKB-KW"/>
</dbReference>
<evidence type="ECO:0000256" key="3">
    <source>
        <dbReference type="ARBA" id="ARBA00022884"/>
    </source>
</evidence>
<comment type="function">
    <text evidence="7">Binds to the 23S rRNA.</text>
</comment>
<accession>A0A1E5JQ43</accession>
<dbReference type="InterPro" id="IPR020069">
    <property type="entry name" value="Ribosomal_bL9_C"/>
</dbReference>
<keyword evidence="4 7" id="KW-0689">Ribosomal protein</keyword>
<dbReference type="InterPro" id="IPR020594">
    <property type="entry name" value="Ribosomal_bL9_bac/chp"/>
</dbReference>
<evidence type="ECO:0000256" key="8">
    <source>
        <dbReference type="SAM" id="Coils"/>
    </source>
</evidence>
<evidence type="ECO:0000256" key="6">
    <source>
        <dbReference type="ARBA" id="ARBA00035292"/>
    </source>
</evidence>
<dbReference type="Proteomes" id="UP000095229">
    <property type="component" value="Unassembled WGS sequence"/>
</dbReference>
<dbReference type="GO" id="GO:0006412">
    <property type="term" value="P:translation"/>
    <property type="evidence" value="ECO:0007669"/>
    <property type="project" value="UniProtKB-UniRule"/>
</dbReference>
<dbReference type="GO" id="GO:0005840">
    <property type="term" value="C:ribosome"/>
    <property type="evidence" value="ECO:0007669"/>
    <property type="project" value="UniProtKB-KW"/>
</dbReference>
<dbReference type="GO" id="GO:0003735">
    <property type="term" value="F:structural constituent of ribosome"/>
    <property type="evidence" value="ECO:0007669"/>
    <property type="project" value="InterPro"/>
</dbReference>
<dbReference type="InterPro" id="IPR000244">
    <property type="entry name" value="Ribosomal_bL9"/>
</dbReference>
<evidence type="ECO:0000313" key="11">
    <source>
        <dbReference type="Proteomes" id="UP000095229"/>
    </source>
</evidence>
<dbReference type="InterPro" id="IPR036935">
    <property type="entry name" value="Ribosomal_bL9_N_sf"/>
</dbReference>
<dbReference type="PANTHER" id="PTHR21368">
    <property type="entry name" value="50S RIBOSOMAL PROTEIN L9"/>
    <property type="match status" value="1"/>
</dbReference>
<dbReference type="Pfam" id="PF01281">
    <property type="entry name" value="Ribosomal_L9_N"/>
    <property type="match status" value="1"/>
</dbReference>
<dbReference type="Gene3D" id="3.10.430.100">
    <property type="entry name" value="Ribosomal protein L9, C-terminal domain"/>
    <property type="match status" value="1"/>
</dbReference>
<dbReference type="SUPFAM" id="SSF55653">
    <property type="entry name" value="Ribosomal protein L9 C-domain"/>
    <property type="match status" value="1"/>
</dbReference>
<dbReference type="SUPFAM" id="SSF55658">
    <property type="entry name" value="L9 N-domain-like"/>
    <property type="match status" value="1"/>
</dbReference>
<evidence type="ECO:0000256" key="5">
    <source>
        <dbReference type="ARBA" id="ARBA00023274"/>
    </source>
</evidence>
<comment type="caution">
    <text evidence="10">The sequence shown here is derived from an EMBL/GenBank/DDBJ whole genome shotgun (WGS) entry which is preliminary data.</text>
</comment>
<evidence type="ECO:0000259" key="9">
    <source>
        <dbReference type="PROSITE" id="PS00651"/>
    </source>
</evidence>
<evidence type="ECO:0000256" key="2">
    <source>
        <dbReference type="ARBA" id="ARBA00022730"/>
    </source>
</evidence>
<dbReference type="RefSeq" id="WP_141710144.1">
    <property type="nucleotide sequence ID" value="NZ_LSOG01000073.1"/>
</dbReference>
<evidence type="ECO:0000313" key="10">
    <source>
        <dbReference type="EMBL" id="OEH46158.1"/>
    </source>
</evidence>
<dbReference type="NCBIfam" id="TIGR00158">
    <property type="entry name" value="L9"/>
    <property type="match status" value="1"/>
</dbReference>
<keyword evidence="8" id="KW-0175">Coiled coil</keyword>
<dbReference type="HAMAP" id="MF_00503">
    <property type="entry name" value="Ribosomal_bL9"/>
    <property type="match status" value="1"/>
</dbReference>
<dbReference type="InterPro" id="IPR009027">
    <property type="entry name" value="Ribosomal_bL9/RNase_H1_N"/>
</dbReference>
<comment type="similarity">
    <text evidence="1 7">Belongs to the bacterial ribosomal protein bL9 family.</text>
</comment>
<dbReference type="Gene3D" id="3.40.5.10">
    <property type="entry name" value="Ribosomal protein L9, N-terminal domain"/>
    <property type="match status" value="1"/>
</dbReference>
<dbReference type="EMBL" id="LSOG01000073">
    <property type="protein sequence ID" value="OEH46158.1"/>
    <property type="molecule type" value="Genomic_DNA"/>
</dbReference>
<evidence type="ECO:0000256" key="4">
    <source>
        <dbReference type="ARBA" id="ARBA00022980"/>
    </source>
</evidence>
<evidence type="ECO:0000256" key="1">
    <source>
        <dbReference type="ARBA" id="ARBA00010605"/>
    </source>
</evidence>
<dbReference type="GO" id="GO:0019843">
    <property type="term" value="F:rRNA binding"/>
    <property type="evidence" value="ECO:0007669"/>
    <property type="project" value="UniProtKB-UniRule"/>
</dbReference>
<dbReference type="PROSITE" id="PS00651">
    <property type="entry name" value="RIBOSOMAL_L9"/>
    <property type="match status" value="1"/>
</dbReference>
<name>A0A1E5JQ43_9GAMM</name>
<dbReference type="PATRIC" id="fig|45071.7.peg.3090"/>
<dbReference type="STRING" id="45071.Lpar_2726"/>
<feature type="coiled-coil region" evidence="8">
    <location>
        <begin position="36"/>
        <end position="67"/>
    </location>
</feature>
<reference evidence="10 11" key="1">
    <citation type="submission" date="2016-02" db="EMBL/GenBank/DDBJ databases">
        <title>Secondary metabolites in Legionella.</title>
        <authorList>
            <person name="Tobias N.J."/>
            <person name="Bode H.B."/>
        </authorList>
    </citation>
    <scope>NUCLEOTIDE SEQUENCE [LARGE SCALE GENOMIC DNA]</scope>
    <source>
        <strain evidence="10 11">DSM 19216</strain>
    </source>
</reference>
<feature type="domain" description="Ribosomal protein L9" evidence="9">
    <location>
        <begin position="5"/>
        <end position="32"/>
    </location>
</feature>
<dbReference type="OrthoDB" id="9788336at2"/>
<organism evidence="10 11">
    <name type="scientific">Legionella parisiensis</name>
    <dbReference type="NCBI Taxonomy" id="45071"/>
    <lineage>
        <taxon>Bacteria</taxon>
        <taxon>Pseudomonadati</taxon>
        <taxon>Pseudomonadota</taxon>
        <taxon>Gammaproteobacteria</taxon>
        <taxon>Legionellales</taxon>
        <taxon>Legionellaceae</taxon>
        <taxon>Legionella</taxon>
    </lineage>
</organism>
<protein>
    <recommendedName>
        <fullName evidence="6 7">Large ribosomal subunit protein bL9</fullName>
    </recommendedName>
</protein>
<keyword evidence="5 7" id="KW-0687">Ribonucleoprotein</keyword>
<sequence>MRNLGNLGDKVNVKSGYGRNFLIPQNKAVFATPKNIELFEQRRVELEKKAQQAFATAEQRAAKLNDTTLVINAMASDEGKLYGSVGVNEIKDALTDKGIDVVKREIVMPEGPLHSIGNFVVEVHVHSDIIAKLNVEIAPSK</sequence>
<keyword evidence="3 7" id="KW-0694">RNA-binding</keyword>
<gene>
    <name evidence="7 10" type="primary">rplI</name>
    <name evidence="10" type="ORF">lpari_02891</name>
</gene>
<dbReference type="AlphaFoldDB" id="A0A1E5JQ43"/>
<evidence type="ECO:0000256" key="7">
    <source>
        <dbReference type="HAMAP-Rule" id="MF_00503"/>
    </source>
</evidence>
<proteinExistence type="inferred from homology"/>
<dbReference type="Pfam" id="PF03948">
    <property type="entry name" value="Ribosomal_L9_C"/>
    <property type="match status" value="1"/>
</dbReference>